<reference evidence="14" key="1">
    <citation type="submission" date="2020-11" db="EMBL/GenBank/DDBJ databases">
        <authorList>
            <person name="Tran Van P."/>
        </authorList>
    </citation>
    <scope>NUCLEOTIDE SEQUENCE</scope>
</reference>
<evidence type="ECO:0000256" key="5">
    <source>
        <dbReference type="ARBA" id="ARBA00022729"/>
    </source>
</evidence>
<feature type="compositionally biased region" description="Polar residues" evidence="12">
    <location>
        <begin position="79"/>
        <end position="98"/>
    </location>
</feature>
<dbReference type="GO" id="GO:0051301">
    <property type="term" value="P:cell division"/>
    <property type="evidence" value="ECO:0007669"/>
    <property type="project" value="UniProtKB-KW"/>
</dbReference>
<feature type="compositionally biased region" description="Low complexity" evidence="12">
    <location>
        <begin position="99"/>
        <end position="114"/>
    </location>
</feature>
<dbReference type="Pfam" id="PF03801">
    <property type="entry name" value="Ndc80_HEC"/>
    <property type="match status" value="1"/>
</dbReference>
<dbReference type="GO" id="GO:0000775">
    <property type="term" value="C:chromosome, centromeric region"/>
    <property type="evidence" value="ECO:0007669"/>
    <property type="project" value="UniProtKB-SubCell"/>
</dbReference>
<evidence type="ECO:0000259" key="13">
    <source>
        <dbReference type="Pfam" id="PF03801"/>
    </source>
</evidence>
<evidence type="ECO:0000256" key="7">
    <source>
        <dbReference type="ARBA" id="ARBA00023054"/>
    </source>
</evidence>
<dbReference type="InterPro" id="IPR019389">
    <property type="entry name" value="Selenoprotein_T"/>
</dbReference>
<proteinExistence type="inferred from homology"/>
<dbReference type="PANTHER" id="PTHR13544">
    <property type="entry name" value="SELENOPROTEIN T"/>
    <property type="match status" value="1"/>
</dbReference>
<keyword evidence="3" id="KW-0158">Chromosome</keyword>
<comment type="similarity">
    <text evidence="2">Belongs to the NDC80/HEC1 family.</text>
</comment>
<dbReference type="Gene3D" id="3.40.30.10">
    <property type="entry name" value="Glutaredoxin"/>
    <property type="match status" value="1"/>
</dbReference>
<sequence>MNGRGKRKSSLGSRPSTVRPSRFCSLGNTDDGPKPRGRISDKRTLIPKPTQRASSFDREKKPSVHRSGSLDRAMGHLMLSSNKGSQKNKNTYATPQQTPSYLPPMSSVSSSRRPQLNPGTLGMTVGLQNKYPITRCSIPRSPTNRLLHIDILSAQIHNYFTQKLNLVEPLSKGFNQRTITIKMFVDMMSQLLHFYFPKCIINTSNYTEEIPRLMKKLVYPYNVNKSWLVTVNAPCSWPQVLGILTWLIDLQEDSVESTMDMAFPDDEDGTEEVISDREKPPPVHPTEIRTSISPSSAVELNTTSALANYATEAVDKVGFSEAEEQKYLEDIRRLQEKLNDPEILKEEKEIEVLSKTSADLQDNIKVLSDYIAKLEAYINDFEIFKHDMEEKNQSLVESIASKEKILEDLKCQCENQIISMDEKNRIDEESAGLKQEIENMNTYRDTLNNQLYSDDIKISQLKDKWNKSVVEYNKRILNMSIQFPELQQFIVETKFTQPESMKNFDTKLYELEKQLNNEQEVLKNELKVLKQKKDLVIQSNQEKANEVKKLKAQQKKLKDTLNNLKADISKEEAEHELLSQNIVKKIKRLMDEAEDLISKEESVRAEYQQEMEKLEQISSEFKEMNEKAKQFFTQIYQALEFYVQKNKLICFSYSCGYQKAFQEYHTILQQKYPEIIVEGENYNPPGLSMIIAKALGVIKMALIVCIVSGVNILQYTGIPLQSWWSWCVDNKLYSCMMVFFLSNALEGQLVSTGAFEIFFNDMPVWSKLETGRIPQPPELFQIIDNNLQFQTTVELKPGFAK</sequence>
<keyword evidence="6" id="KW-0498">Mitosis</keyword>
<name>A0A7R9JMQ5_TIMGE</name>
<keyword evidence="4" id="KW-0132">Cell division</keyword>
<feature type="compositionally biased region" description="Polar residues" evidence="12">
    <location>
        <begin position="10"/>
        <end position="19"/>
    </location>
</feature>
<feature type="coiled-coil region" evidence="11">
    <location>
        <begin position="501"/>
        <end position="627"/>
    </location>
</feature>
<keyword evidence="7 11" id="KW-0175">Coiled coil</keyword>
<evidence type="ECO:0000256" key="3">
    <source>
        <dbReference type="ARBA" id="ARBA00022454"/>
    </source>
</evidence>
<evidence type="ECO:0000256" key="8">
    <source>
        <dbReference type="ARBA" id="ARBA00023284"/>
    </source>
</evidence>
<dbReference type="SUPFAM" id="SSF52833">
    <property type="entry name" value="Thioredoxin-like"/>
    <property type="match status" value="1"/>
</dbReference>
<evidence type="ECO:0000256" key="6">
    <source>
        <dbReference type="ARBA" id="ARBA00022776"/>
    </source>
</evidence>
<organism evidence="14">
    <name type="scientific">Timema genevievae</name>
    <name type="common">Walking stick</name>
    <dbReference type="NCBI Taxonomy" id="629358"/>
    <lineage>
        <taxon>Eukaryota</taxon>
        <taxon>Metazoa</taxon>
        <taxon>Ecdysozoa</taxon>
        <taxon>Arthropoda</taxon>
        <taxon>Hexapoda</taxon>
        <taxon>Insecta</taxon>
        <taxon>Pterygota</taxon>
        <taxon>Neoptera</taxon>
        <taxon>Polyneoptera</taxon>
        <taxon>Phasmatodea</taxon>
        <taxon>Timematodea</taxon>
        <taxon>Timematoidea</taxon>
        <taxon>Timematidae</taxon>
        <taxon>Timema</taxon>
    </lineage>
</organism>
<dbReference type="InterPro" id="IPR036249">
    <property type="entry name" value="Thioredoxin-like_sf"/>
</dbReference>
<dbReference type="InterPro" id="IPR055260">
    <property type="entry name" value="Ndc80_CH"/>
</dbReference>
<evidence type="ECO:0000256" key="2">
    <source>
        <dbReference type="ARBA" id="ARBA00007050"/>
    </source>
</evidence>
<dbReference type="PANTHER" id="PTHR13544:SF0">
    <property type="entry name" value="THIOREDOXIN REDUCTASE-LIKE SELENOPROTEIN T"/>
    <property type="match status" value="1"/>
</dbReference>
<dbReference type="GO" id="GO:0005789">
    <property type="term" value="C:endoplasmic reticulum membrane"/>
    <property type="evidence" value="ECO:0007669"/>
    <property type="project" value="TreeGrafter"/>
</dbReference>
<dbReference type="GO" id="GO:0045454">
    <property type="term" value="P:cell redox homeostasis"/>
    <property type="evidence" value="ECO:0007669"/>
    <property type="project" value="TreeGrafter"/>
</dbReference>
<feature type="domain" description="Kinetochore protein Ndc80 CH" evidence="13">
    <location>
        <begin position="153"/>
        <end position="251"/>
    </location>
</feature>
<keyword evidence="5" id="KW-0732">Signal</keyword>
<accession>A0A7R9JMQ5</accession>
<dbReference type="GO" id="GO:0004791">
    <property type="term" value="F:thioredoxin-disulfide reductase (NADPH) activity"/>
    <property type="evidence" value="ECO:0007669"/>
    <property type="project" value="TreeGrafter"/>
</dbReference>
<dbReference type="InterPro" id="IPR011893">
    <property type="entry name" value="Selenoprotein_Rdx-typ"/>
</dbReference>
<keyword evidence="8" id="KW-0676">Redox-active center</keyword>
<evidence type="ECO:0000256" key="1">
    <source>
        <dbReference type="ARBA" id="ARBA00004584"/>
    </source>
</evidence>
<protein>
    <recommendedName>
        <fullName evidence="13">Kinetochore protein Ndc80 CH domain-containing protein</fullName>
    </recommendedName>
</protein>
<feature type="region of interest" description="Disordered" evidence="12">
    <location>
        <begin position="1"/>
        <end position="114"/>
    </location>
</feature>
<keyword evidence="10" id="KW-0137">Centromere</keyword>
<dbReference type="EMBL" id="OE839125">
    <property type="protein sequence ID" value="CAD7585661.1"/>
    <property type="molecule type" value="Genomic_DNA"/>
</dbReference>
<comment type="subcellular location">
    <subcellularLocation>
        <location evidence="1">Chromosome</location>
        <location evidence="1">Centromere</location>
    </subcellularLocation>
</comment>
<gene>
    <name evidence="14" type="ORF">TGEB3V08_LOCUS154</name>
</gene>
<dbReference type="NCBIfam" id="TIGR02174">
    <property type="entry name" value="CXXU_selWTH"/>
    <property type="match status" value="1"/>
</dbReference>
<evidence type="ECO:0000256" key="12">
    <source>
        <dbReference type="SAM" id="MobiDB-lite"/>
    </source>
</evidence>
<evidence type="ECO:0000256" key="11">
    <source>
        <dbReference type="SAM" id="Coils"/>
    </source>
</evidence>
<evidence type="ECO:0000256" key="4">
    <source>
        <dbReference type="ARBA" id="ARBA00022618"/>
    </source>
</evidence>
<dbReference type="InterPro" id="IPR038273">
    <property type="entry name" value="Ndc80_sf"/>
</dbReference>
<feature type="compositionally biased region" description="Basic and acidic residues" evidence="12">
    <location>
        <begin position="31"/>
        <end position="44"/>
    </location>
</feature>
<evidence type="ECO:0000256" key="10">
    <source>
        <dbReference type="ARBA" id="ARBA00023328"/>
    </source>
</evidence>
<feature type="region of interest" description="Disordered" evidence="12">
    <location>
        <begin position="267"/>
        <end position="289"/>
    </location>
</feature>
<evidence type="ECO:0000313" key="14">
    <source>
        <dbReference type="EMBL" id="CAD7585661.1"/>
    </source>
</evidence>
<dbReference type="AlphaFoldDB" id="A0A7R9JMQ5"/>
<evidence type="ECO:0000256" key="9">
    <source>
        <dbReference type="ARBA" id="ARBA00023306"/>
    </source>
</evidence>
<dbReference type="Gene3D" id="1.10.418.30">
    <property type="entry name" value="Ncd80 complex, Ncd80 subunit"/>
    <property type="match status" value="1"/>
</dbReference>
<dbReference type="Pfam" id="PF10262">
    <property type="entry name" value="Rdx"/>
    <property type="match status" value="1"/>
</dbReference>
<keyword evidence="9" id="KW-0131">Cell cycle</keyword>